<proteinExistence type="predicted"/>
<feature type="compositionally biased region" description="Low complexity" evidence="2">
    <location>
        <begin position="141"/>
        <end position="153"/>
    </location>
</feature>
<evidence type="ECO:0000256" key="2">
    <source>
        <dbReference type="SAM" id="MobiDB-lite"/>
    </source>
</evidence>
<keyword evidence="5" id="KW-1185">Reference proteome</keyword>
<name>A0ABR0FA94_9PEZI</name>
<dbReference type="Pfam" id="PF12539">
    <property type="entry name" value="Csm1"/>
    <property type="match status" value="1"/>
</dbReference>
<evidence type="ECO:0000256" key="1">
    <source>
        <dbReference type="SAM" id="Coils"/>
    </source>
</evidence>
<feature type="coiled-coil region" evidence="1">
    <location>
        <begin position="308"/>
        <end position="349"/>
    </location>
</feature>
<feature type="compositionally biased region" description="Low complexity" evidence="2">
    <location>
        <begin position="28"/>
        <end position="42"/>
    </location>
</feature>
<keyword evidence="1" id="KW-0175">Coiled coil</keyword>
<feature type="region of interest" description="Disordered" evidence="2">
    <location>
        <begin position="16"/>
        <end position="233"/>
    </location>
</feature>
<feature type="compositionally biased region" description="Low complexity" evidence="2">
    <location>
        <begin position="86"/>
        <end position="99"/>
    </location>
</feature>
<gene>
    <name evidence="4" type="ORF">QC761_601390</name>
</gene>
<dbReference type="Proteomes" id="UP001322138">
    <property type="component" value="Unassembled WGS sequence"/>
</dbReference>
<dbReference type="Gene3D" id="3.90.1150.80">
    <property type="match status" value="1"/>
</dbReference>
<dbReference type="PANTHER" id="PTHR28006">
    <property type="entry name" value="MONOPOLIN COMPLEX SUBUNIT CSM1"/>
    <property type="match status" value="1"/>
</dbReference>
<dbReference type="InterPro" id="IPR038608">
    <property type="entry name" value="Csm1/Pcs1_C_sf"/>
</dbReference>
<dbReference type="CDD" id="cd23787">
    <property type="entry name" value="RWD_CSM1"/>
    <property type="match status" value="1"/>
</dbReference>
<feature type="compositionally biased region" description="Basic residues" evidence="2">
    <location>
        <begin position="154"/>
        <end position="163"/>
    </location>
</feature>
<feature type="domain" description="Monopolin complex subunit Csm1/Pcs1 C-terminal" evidence="3">
    <location>
        <begin position="392"/>
        <end position="474"/>
    </location>
</feature>
<protein>
    <recommendedName>
        <fullName evidence="3">Monopolin complex subunit Csm1/Pcs1 C-terminal domain-containing protein</fullName>
    </recommendedName>
</protein>
<evidence type="ECO:0000313" key="4">
    <source>
        <dbReference type="EMBL" id="KAK4640581.1"/>
    </source>
</evidence>
<feature type="compositionally biased region" description="Low complexity" evidence="2">
    <location>
        <begin position="108"/>
        <end position="117"/>
    </location>
</feature>
<dbReference type="InterPro" id="IPR040349">
    <property type="entry name" value="Csm1/Pcs1"/>
</dbReference>
<dbReference type="GeneID" id="87900082"/>
<reference evidence="4 5" key="1">
    <citation type="journal article" date="2023" name="bioRxiv">
        <title>High-quality genome assemblies of four members of thePodospora anserinaspecies complex.</title>
        <authorList>
            <person name="Ament-Velasquez S.L."/>
            <person name="Vogan A.A."/>
            <person name="Wallerman O."/>
            <person name="Hartmann F."/>
            <person name="Gautier V."/>
            <person name="Silar P."/>
            <person name="Giraud T."/>
            <person name="Johannesson H."/>
        </authorList>
    </citation>
    <scope>NUCLEOTIDE SEQUENCE [LARGE SCALE GENOMIC DNA]</scope>
    <source>
        <strain evidence="4 5">CBS 112042</strain>
    </source>
</reference>
<dbReference type="Gene3D" id="1.10.287.1490">
    <property type="match status" value="1"/>
</dbReference>
<accession>A0ABR0FA94</accession>
<evidence type="ECO:0000259" key="3">
    <source>
        <dbReference type="Pfam" id="PF12539"/>
    </source>
</evidence>
<evidence type="ECO:0000313" key="5">
    <source>
        <dbReference type="Proteomes" id="UP001322138"/>
    </source>
</evidence>
<feature type="compositionally biased region" description="Polar residues" evidence="2">
    <location>
        <begin position="209"/>
        <end position="230"/>
    </location>
</feature>
<comment type="caution">
    <text evidence="4">The sequence shown here is derived from an EMBL/GenBank/DDBJ whole genome shotgun (WGS) entry which is preliminary data.</text>
</comment>
<dbReference type="PANTHER" id="PTHR28006:SF1">
    <property type="entry name" value="MONOPOLIN COMPLEX SUBUNIT CSM1"/>
    <property type="match status" value="1"/>
</dbReference>
<sequence length="491" mass="52095">MLRTKIRSQLLELVDSDSEDGLGGIARTSSSSSSSSTSTAAANIGRPRKLNSKKTTTSAIMPPKKRGAAAKATAASKVTKPEPKNTATTRRAAGRVAAAVEKEVLGDAPAENAPAEKPAGRGRGRRAAAATTLVEEENTEMADTTTTSETTKTTRGRPKKTVAGRKPSASSSPDETVEIPETQPSALEPGTPISDNDTAGPTIAPPQPRSFSVSPQKKRPSVTTTTSSSEADLRRRLGDLTKSHSALESKYNALRDTTVPQAEKTFDSYRKTSESKSKLADQLIASLKAELSTAKQFSAVIPSLQSDLSTAQAQIVKFEAQVAELNKTIAEQKTEIKALNMKLAAARNAEAAANSRSVTAQVPGSAMKKTLGVGGVRGTGMQVQEATLAAQRKEDLYADLTGLIVRGVNVGGEGVEFDCLQTGRNGTLHFKLTMSSGDGDESQCEYNPMLDTNRDRALIDVLPEFLVDEIAFPRAQAGKFYQRIMRALNES</sequence>
<dbReference type="RefSeq" id="XP_062729557.1">
    <property type="nucleotide sequence ID" value="XM_062880600.1"/>
</dbReference>
<dbReference type="EMBL" id="JAFFGZ010000008">
    <property type="protein sequence ID" value="KAK4640581.1"/>
    <property type="molecule type" value="Genomic_DNA"/>
</dbReference>
<organism evidence="4 5">
    <name type="scientific">Podospora bellae-mahoneyi</name>
    <dbReference type="NCBI Taxonomy" id="2093777"/>
    <lineage>
        <taxon>Eukaryota</taxon>
        <taxon>Fungi</taxon>
        <taxon>Dikarya</taxon>
        <taxon>Ascomycota</taxon>
        <taxon>Pezizomycotina</taxon>
        <taxon>Sordariomycetes</taxon>
        <taxon>Sordariomycetidae</taxon>
        <taxon>Sordariales</taxon>
        <taxon>Podosporaceae</taxon>
        <taxon>Podospora</taxon>
    </lineage>
</organism>
<dbReference type="InterPro" id="IPR020981">
    <property type="entry name" value="Csm1/Pcs1_C"/>
</dbReference>
<feature type="compositionally biased region" description="Low complexity" evidence="2">
    <location>
        <begin position="69"/>
        <end position="78"/>
    </location>
</feature>